<comment type="caution">
    <text evidence="9">The sequence shown here is derived from an EMBL/GenBank/DDBJ whole genome shotgun (WGS) entry which is preliminary data.</text>
</comment>
<evidence type="ECO:0000256" key="4">
    <source>
        <dbReference type="ARBA" id="ARBA00022490"/>
    </source>
</evidence>
<protein>
    <submittedName>
        <fullName evidence="9">ODF2L protein</fullName>
    </submittedName>
</protein>
<reference evidence="9 10" key="1">
    <citation type="submission" date="2019-09" db="EMBL/GenBank/DDBJ databases">
        <title>Bird 10,000 Genomes (B10K) Project - Family phase.</title>
        <authorList>
            <person name="Zhang G."/>
        </authorList>
    </citation>
    <scope>NUCLEOTIDE SEQUENCE [LARGE SCALE GENOMIC DNA]</scope>
    <source>
        <strain evidence="9">OUT-0007</strain>
        <tissue evidence="9">Blood</tissue>
    </source>
</reference>
<dbReference type="PANTHER" id="PTHR23162">
    <property type="entry name" value="OUTER DENSE FIBER OF SPERM TAILS 2"/>
    <property type="match status" value="1"/>
</dbReference>
<feature type="non-terminal residue" evidence="9">
    <location>
        <position position="1"/>
    </location>
</feature>
<feature type="coiled-coil region" evidence="8">
    <location>
        <begin position="98"/>
        <end position="167"/>
    </location>
</feature>
<evidence type="ECO:0000256" key="5">
    <source>
        <dbReference type="ARBA" id="ARBA00023054"/>
    </source>
</evidence>
<evidence type="ECO:0000313" key="10">
    <source>
        <dbReference type="Proteomes" id="UP000546235"/>
    </source>
</evidence>
<evidence type="ECO:0000313" key="9">
    <source>
        <dbReference type="EMBL" id="NWX08926.1"/>
    </source>
</evidence>
<comment type="subcellular location">
    <subcellularLocation>
        <location evidence="2">Cell projection</location>
        <location evidence="2">Cilium</location>
    </subcellularLocation>
    <subcellularLocation>
        <location evidence="1">Cytoplasm</location>
        <location evidence="1">Cytoskeleton</location>
        <location evidence="1">Microtubule organizing center</location>
        <location evidence="1">Centrosome</location>
        <location evidence="1">Centriole</location>
    </subcellularLocation>
</comment>
<dbReference type="PANTHER" id="PTHR23162:SF7">
    <property type="entry name" value="PROTEIN BCAP"/>
    <property type="match status" value="1"/>
</dbReference>
<dbReference type="Proteomes" id="UP000546235">
    <property type="component" value="Unassembled WGS sequence"/>
</dbReference>
<evidence type="ECO:0000256" key="6">
    <source>
        <dbReference type="ARBA" id="ARBA00023212"/>
    </source>
</evidence>
<dbReference type="EMBL" id="VZSB01003200">
    <property type="protein sequence ID" value="NWX08926.1"/>
    <property type="molecule type" value="Genomic_DNA"/>
</dbReference>
<organism evidence="9 10">
    <name type="scientific">Caloenas nicobarica</name>
    <name type="common">Nicobar pigeon</name>
    <dbReference type="NCBI Taxonomy" id="187106"/>
    <lineage>
        <taxon>Eukaryota</taxon>
        <taxon>Metazoa</taxon>
        <taxon>Chordata</taxon>
        <taxon>Craniata</taxon>
        <taxon>Vertebrata</taxon>
        <taxon>Euteleostomi</taxon>
        <taxon>Archelosauria</taxon>
        <taxon>Archosauria</taxon>
        <taxon>Dinosauria</taxon>
        <taxon>Saurischia</taxon>
        <taxon>Theropoda</taxon>
        <taxon>Coelurosauria</taxon>
        <taxon>Aves</taxon>
        <taxon>Neognathae</taxon>
        <taxon>Neoaves</taxon>
        <taxon>Columbimorphae</taxon>
        <taxon>Columbiformes</taxon>
        <taxon>Columbidae</taxon>
        <taxon>Caloenas</taxon>
    </lineage>
</organism>
<dbReference type="GO" id="GO:0005814">
    <property type="term" value="C:centriole"/>
    <property type="evidence" value="ECO:0007669"/>
    <property type="project" value="UniProtKB-SubCell"/>
</dbReference>
<keyword evidence="4" id="KW-0963">Cytoplasm</keyword>
<evidence type="ECO:0000256" key="1">
    <source>
        <dbReference type="ARBA" id="ARBA00004114"/>
    </source>
</evidence>
<feature type="non-terminal residue" evidence="9">
    <location>
        <position position="254"/>
    </location>
</feature>
<dbReference type="GO" id="GO:1902018">
    <property type="term" value="P:negative regulation of cilium assembly"/>
    <property type="evidence" value="ECO:0007669"/>
    <property type="project" value="TreeGrafter"/>
</dbReference>
<proteinExistence type="inferred from homology"/>
<keyword evidence="5 8" id="KW-0175">Coiled coil</keyword>
<keyword evidence="10" id="KW-1185">Reference proteome</keyword>
<gene>
    <name evidence="9" type="primary">Odf2l</name>
    <name evidence="9" type="ORF">CALNIC_R09539</name>
</gene>
<evidence type="ECO:0000256" key="7">
    <source>
        <dbReference type="ARBA" id="ARBA00023273"/>
    </source>
</evidence>
<evidence type="ECO:0000256" key="2">
    <source>
        <dbReference type="ARBA" id="ARBA00004138"/>
    </source>
</evidence>
<dbReference type="InterPro" id="IPR026099">
    <property type="entry name" value="Odf2-rel"/>
</dbReference>
<keyword evidence="6" id="KW-0206">Cytoskeleton</keyword>
<comment type="similarity">
    <text evidence="3">Belongs to the ODF2 family.</text>
</comment>
<dbReference type="AlphaFoldDB" id="A0A7K6TGD9"/>
<dbReference type="GO" id="GO:0036064">
    <property type="term" value="C:ciliary basal body"/>
    <property type="evidence" value="ECO:0007669"/>
    <property type="project" value="TreeGrafter"/>
</dbReference>
<dbReference type="GO" id="GO:0005813">
    <property type="term" value="C:centrosome"/>
    <property type="evidence" value="ECO:0007669"/>
    <property type="project" value="TreeGrafter"/>
</dbReference>
<sequence length="254" mass="30042">VQKLQIAVEELKSRYESLLNENKRITENNRLEVDEVRDKTEAELKGLECVSDLLKAAEEKQQGYQEMLVSWQRIHAQKCKPLRELQVQEEDCITSLGSHSLEEENHNIEKKYEDLKRQLEKMEFQNEELACQLKKEDDSLQCSKLQLEEKIAEYNGLTRQLESALEEGQKMVAEELEKISYKEQALQAKVFVLETEVREGQEEKKQLLCTFYHNEKHREVHLKELENSLQKSENKNQSIQNYVRFLKASYITMF</sequence>
<evidence type="ECO:0000256" key="3">
    <source>
        <dbReference type="ARBA" id="ARBA00009316"/>
    </source>
</evidence>
<feature type="coiled-coil region" evidence="8">
    <location>
        <begin position="1"/>
        <end position="28"/>
    </location>
</feature>
<accession>A0A7K6TGD9</accession>
<keyword evidence="7" id="KW-0966">Cell projection</keyword>
<name>A0A7K6TGD9_CALNI</name>
<evidence type="ECO:0000256" key="8">
    <source>
        <dbReference type="SAM" id="Coils"/>
    </source>
</evidence>